<name>A0ACB5R8I2_9CLOT</name>
<evidence type="ECO:0000313" key="1">
    <source>
        <dbReference type="EMBL" id="GKX65344.1"/>
    </source>
</evidence>
<dbReference type="EMBL" id="BROD01000001">
    <property type="protein sequence ID" value="GKX65344.1"/>
    <property type="molecule type" value="Genomic_DNA"/>
</dbReference>
<accession>A0ACB5R8I2</accession>
<keyword evidence="2" id="KW-1185">Reference proteome</keyword>
<organism evidence="1 2">
    <name type="scientific">Inconstantimicrobium mannanitabidum</name>
    <dbReference type="NCBI Taxonomy" id="1604901"/>
    <lineage>
        <taxon>Bacteria</taxon>
        <taxon>Bacillati</taxon>
        <taxon>Bacillota</taxon>
        <taxon>Clostridia</taxon>
        <taxon>Eubacteriales</taxon>
        <taxon>Clostridiaceae</taxon>
        <taxon>Inconstantimicrobium</taxon>
    </lineage>
</organism>
<protein>
    <submittedName>
        <fullName evidence="1">Uncharacterized protein</fullName>
    </submittedName>
</protein>
<comment type="caution">
    <text evidence="1">The sequence shown here is derived from an EMBL/GenBank/DDBJ whole genome shotgun (WGS) entry which is preliminary data.</text>
</comment>
<gene>
    <name evidence="1" type="ORF">rsdtw13_06020</name>
</gene>
<sequence length="287" mass="33041">MSEFNDLSKENTDDIINTVAFKNFMENYTRTTSCPSIKLKAERKTTTVYNSKLGGTPYLPPDFEYPCNTDKDSDSEPLKLLAQLNFEELPKLNGFPSKGILQFYAACDDLYGANFDDWTEQTSFRVVYHKDIIKEESLLQTYSMDEAQNEEYFPFESEFLLTGELTSSPMSSGDFRFDKTFLDLYKQYIPTAAKNVYDLDEEIAEKVFNDLSQPGHRIGGYPFFTQSDPRDTDEYKNHTILLLQIDSEGSGKDEILWGDCGVANFFIKPEDLEKCIFSNVMYNWDCC</sequence>
<dbReference type="Proteomes" id="UP001058074">
    <property type="component" value="Unassembled WGS sequence"/>
</dbReference>
<proteinExistence type="predicted"/>
<reference evidence="1" key="1">
    <citation type="journal article" date="2025" name="Int. J. Syst. Evol. Microbiol.">
        <title>Inconstantimicrobium mannanitabidum sp. nov., a novel member of the family Clostridiaceae isolated from anoxic soil under the treatment of reductive soil disinfestation.</title>
        <authorList>
            <person name="Ueki A."/>
            <person name="Tonouchi A."/>
            <person name="Honma S."/>
            <person name="Kaku N."/>
            <person name="Ueki K."/>
        </authorList>
    </citation>
    <scope>NUCLEOTIDE SEQUENCE</scope>
    <source>
        <strain evidence="1">TW13</strain>
    </source>
</reference>
<evidence type="ECO:0000313" key="2">
    <source>
        <dbReference type="Proteomes" id="UP001058074"/>
    </source>
</evidence>